<gene>
    <name evidence="2" type="ORF">F0562_024855</name>
</gene>
<dbReference type="EMBL" id="CM018036">
    <property type="protein sequence ID" value="KAA8541007.1"/>
    <property type="molecule type" value="Genomic_DNA"/>
</dbReference>
<evidence type="ECO:0000313" key="3">
    <source>
        <dbReference type="Proteomes" id="UP000325577"/>
    </source>
</evidence>
<feature type="region of interest" description="Disordered" evidence="1">
    <location>
        <begin position="186"/>
        <end position="207"/>
    </location>
</feature>
<protein>
    <submittedName>
        <fullName evidence="2">Uncharacterized protein</fullName>
    </submittedName>
</protein>
<evidence type="ECO:0000256" key="1">
    <source>
        <dbReference type="SAM" id="MobiDB-lite"/>
    </source>
</evidence>
<name>A0A5J5BGZ1_9ASTE</name>
<evidence type="ECO:0000313" key="2">
    <source>
        <dbReference type="EMBL" id="KAA8541007.1"/>
    </source>
</evidence>
<keyword evidence="3" id="KW-1185">Reference proteome</keyword>
<proteinExistence type="predicted"/>
<organism evidence="2 3">
    <name type="scientific">Nyssa sinensis</name>
    <dbReference type="NCBI Taxonomy" id="561372"/>
    <lineage>
        <taxon>Eukaryota</taxon>
        <taxon>Viridiplantae</taxon>
        <taxon>Streptophyta</taxon>
        <taxon>Embryophyta</taxon>
        <taxon>Tracheophyta</taxon>
        <taxon>Spermatophyta</taxon>
        <taxon>Magnoliopsida</taxon>
        <taxon>eudicotyledons</taxon>
        <taxon>Gunneridae</taxon>
        <taxon>Pentapetalae</taxon>
        <taxon>asterids</taxon>
        <taxon>Cornales</taxon>
        <taxon>Nyssaceae</taxon>
        <taxon>Nyssa</taxon>
    </lineage>
</organism>
<dbReference type="Proteomes" id="UP000325577">
    <property type="component" value="Linkage Group LG13"/>
</dbReference>
<dbReference type="AlphaFoldDB" id="A0A5J5BGZ1"/>
<sequence length="207" mass="23393">MFPPLISEQIILISSSQLFLRRLQNEVIRDHACCSAVSEKQAIAASFMAHFMADQACSSNISHGSLLHYELVRLFLDCCSPQDLAEMRSDLEKYFGYFIGLDEGGYLGFFENIDGMCMFKCILGCFENLAKDKRELEYPLPETERASNAEIFDMGERLDTCIGQYTVQNAFKELSKQRREAYDESISLSGSELEEHEGNMPGSNCTV</sequence>
<accession>A0A5J5BGZ1</accession>
<reference evidence="2 3" key="1">
    <citation type="submission" date="2019-09" db="EMBL/GenBank/DDBJ databases">
        <title>A chromosome-level genome assembly of the Chinese tupelo Nyssa sinensis.</title>
        <authorList>
            <person name="Yang X."/>
            <person name="Kang M."/>
            <person name="Yang Y."/>
            <person name="Xiong H."/>
            <person name="Wang M."/>
            <person name="Zhang Z."/>
            <person name="Wang Z."/>
            <person name="Wu H."/>
            <person name="Ma T."/>
            <person name="Liu J."/>
            <person name="Xi Z."/>
        </authorList>
    </citation>
    <scope>NUCLEOTIDE SEQUENCE [LARGE SCALE GENOMIC DNA]</scope>
    <source>
        <strain evidence="2">J267</strain>
        <tissue evidence="2">Leaf</tissue>
    </source>
</reference>